<evidence type="ECO:0000313" key="4">
    <source>
        <dbReference type="Proteomes" id="UP000295517"/>
    </source>
</evidence>
<protein>
    <recommendedName>
        <fullName evidence="2">U-box domain-containing protein</fullName>
    </recommendedName>
</protein>
<organism evidence="3 4">
    <name type="scientific">Legionella israelensis</name>
    <dbReference type="NCBI Taxonomy" id="454"/>
    <lineage>
        <taxon>Bacteria</taxon>
        <taxon>Pseudomonadati</taxon>
        <taxon>Pseudomonadota</taxon>
        <taxon>Gammaproteobacteria</taxon>
        <taxon>Legionellales</taxon>
        <taxon>Legionellaceae</taxon>
        <taxon>Legionella</taxon>
    </lineage>
</organism>
<dbReference type="EMBL" id="CP038254">
    <property type="protein sequence ID" value="QBR83802.1"/>
    <property type="molecule type" value="Genomic_DNA"/>
</dbReference>
<accession>A0AAX1EG00</accession>
<name>A0AAX1EG00_9GAMM</name>
<evidence type="ECO:0000256" key="1">
    <source>
        <dbReference type="SAM" id="Coils"/>
    </source>
</evidence>
<dbReference type="SMART" id="SM00504">
    <property type="entry name" value="Ubox"/>
    <property type="match status" value="1"/>
</dbReference>
<dbReference type="InterPro" id="IPR003613">
    <property type="entry name" value="Ubox_domain"/>
</dbReference>
<gene>
    <name evidence="3" type="ORF">E3983_05225</name>
</gene>
<dbReference type="Proteomes" id="UP000295517">
    <property type="component" value="Chromosome"/>
</dbReference>
<dbReference type="GO" id="GO:0016567">
    <property type="term" value="P:protein ubiquitination"/>
    <property type="evidence" value="ECO:0007669"/>
    <property type="project" value="InterPro"/>
</dbReference>
<dbReference type="Pfam" id="PF04564">
    <property type="entry name" value="U-box"/>
    <property type="match status" value="1"/>
</dbReference>
<keyword evidence="1" id="KW-0175">Coiled coil</keyword>
<dbReference type="Gene3D" id="3.30.40.10">
    <property type="entry name" value="Zinc/RING finger domain, C3HC4 (zinc finger)"/>
    <property type="match status" value="1"/>
</dbReference>
<feature type="coiled-coil region" evidence="1">
    <location>
        <begin position="208"/>
        <end position="248"/>
    </location>
</feature>
<dbReference type="AlphaFoldDB" id="A0AAX1EG00"/>
<evidence type="ECO:0000313" key="3">
    <source>
        <dbReference type="EMBL" id="QBR83802.1"/>
    </source>
</evidence>
<dbReference type="PANTHER" id="PTHR46573:SF1">
    <property type="entry name" value="WD REPEAT, SAM AND U-BOX DOMAIN-CONTAINING PROTEIN 1"/>
    <property type="match status" value="1"/>
</dbReference>
<dbReference type="GO" id="GO:0004842">
    <property type="term" value="F:ubiquitin-protein transferase activity"/>
    <property type="evidence" value="ECO:0007669"/>
    <property type="project" value="InterPro"/>
</dbReference>
<reference evidence="3 4" key="1">
    <citation type="submission" date="2019-03" db="EMBL/GenBank/DDBJ databases">
        <title>Diverse conjugative elements silence natural transformation in Legionella species.</title>
        <authorList>
            <person name="Durieux I."/>
            <person name="Ginevra C."/>
            <person name="Attaiech L."/>
            <person name="Picq K."/>
            <person name="Juan P.A."/>
            <person name="Jarraud S."/>
            <person name="Charpentier X."/>
        </authorList>
    </citation>
    <scope>NUCLEOTIDE SEQUENCE [LARGE SCALE GENOMIC DNA]</scope>
    <source>
        <strain evidence="3 4">HL-0427-4011</strain>
    </source>
</reference>
<sequence length="815" mass="92882">MPLIQAWVEIPTTDSNFHENNILPKDGRFNLQIIGGFDGKSSPQFSLHNTYRAIETNNFTKQTSNGGYVYVLEVDMKTYNALYKNWTQNNEENHEFMEGGFGKGYKLPQKSISKSIHLNPKSYSVVGAIKASGQYGYSKVGKEFLMINPEASKASIEEFARQAHEVYNSEVSRTIETGMSEEAFEHMRNPRLPVYRINSRGTLSPAEMASIQASMSKIRARFEQAKEKRALEKELEEFSRKCKAYNKLLDLMNRIPNVRNERELNRLYQKYCQTYMNLSSDSAVKKAGLNAQKTLKEMDPCKIADISERRIQKELPDLCGRRGKKQKKAIQQELVGAIFNEDTSEIAFDSGKNLQIFDENFEFSNLSGNPVTLIDTDGAGLTSREAVYYDPSASEQNNKFEKLYHSLVSREKNVDTEQKLEKIQRKLGQCFRSDDVKSLTEQWKVDHPESVLKSTNDKETPLVPLEKFIQSGQGKCRHHSFANAVLLGRLVQNKILPKGQVRHFKGTAYNGSAHTWVIYSTGSHLYLLDSTLKNKQVFDLNNVKDKQRAIDSYCSRGLNGVLDDMLEKLELMEINRPLAAELIDGALNPAVELTEEEEQNYLCPISMQIIADPVGFKTTAGNIIYYDKKSIETWLRSHNTDPMTRQPVTLASYLPSSEKKEEIRAFLESKQPETTEDKTQSDLTSSEDEALYKLKYEALANKINAISQSSYAGRCARFFRTAHKSRFESLDALKETIKGFNESESLSYQKRYEHLRQEIEFQKNATKADHDGIGKSKGRKMLQGNKSRLVQFYDDALDAANFIRIESGINIYNNN</sequence>
<dbReference type="InterPro" id="IPR052085">
    <property type="entry name" value="WD-SAM-U-box"/>
</dbReference>
<feature type="domain" description="U-box" evidence="2">
    <location>
        <begin position="600"/>
        <end position="666"/>
    </location>
</feature>
<dbReference type="CDD" id="cd16453">
    <property type="entry name" value="RING-Ubox"/>
    <property type="match status" value="1"/>
</dbReference>
<dbReference type="SUPFAM" id="SSF57850">
    <property type="entry name" value="RING/U-box"/>
    <property type="match status" value="1"/>
</dbReference>
<dbReference type="InterPro" id="IPR013083">
    <property type="entry name" value="Znf_RING/FYVE/PHD"/>
</dbReference>
<evidence type="ECO:0000259" key="2">
    <source>
        <dbReference type="SMART" id="SM00504"/>
    </source>
</evidence>
<proteinExistence type="predicted"/>
<dbReference type="RefSeq" id="WP_135060131.1">
    <property type="nucleotide sequence ID" value="NZ_CP038254.1"/>
</dbReference>
<dbReference type="PANTHER" id="PTHR46573">
    <property type="entry name" value="WD REPEAT, SAM AND U-BOX DOMAIN-CONTAINING PROTEIN 1"/>
    <property type="match status" value="1"/>
</dbReference>